<name>A0A6V7GWW7_9HYME</name>
<feature type="non-terminal residue" evidence="2">
    <location>
        <position position="1"/>
    </location>
</feature>
<dbReference type="EMBL" id="CAJDYZ010002930">
    <property type="protein sequence ID" value="CAD1469777.1"/>
    <property type="molecule type" value="Genomic_DNA"/>
</dbReference>
<gene>
    <name evidence="2" type="ORF">MHI_LOCUS152704</name>
</gene>
<comment type="caution">
    <text evidence="2">The sequence shown here is derived from an EMBL/GenBank/DDBJ whole genome shotgun (WGS) entry which is preliminary data.</text>
</comment>
<keyword evidence="3" id="KW-1185">Reference proteome</keyword>
<dbReference type="Proteomes" id="UP000752696">
    <property type="component" value="Unassembled WGS sequence"/>
</dbReference>
<organism evidence="2 3">
    <name type="scientific">Heterotrigona itama</name>
    <dbReference type="NCBI Taxonomy" id="395501"/>
    <lineage>
        <taxon>Eukaryota</taxon>
        <taxon>Metazoa</taxon>
        <taxon>Ecdysozoa</taxon>
        <taxon>Arthropoda</taxon>
        <taxon>Hexapoda</taxon>
        <taxon>Insecta</taxon>
        <taxon>Pterygota</taxon>
        <taxon>Neoptera</taxon>
        <taxon>Endopterygota</taxon>
        <taxon>Hymenoptera</taxon>
        <taxon>Apocrita</taxon>
        <taxon>Aculeata</taxon>
        <taxon>Apoidea</taxon>
        <taxon>Anthophila</taxon>
        <taxon>Apidae</taxon>
        <taxon>Heterotrigona</taxon>
    </lineage>
</organism>
<feature type="compositionally biased region" description="Basic and acidic residues" evidence="1">
    <location>
        <begin position="39"/>
        <end position="53"/>
    </location>
</feature>
<sequence length="53" mass="6260">LCDIWSIDTILFGDRKNPLGWHWKYNCKRRTAKTPGEASHFERSPRVDLEDAE</sequence>
<evidence type="ECO:0000256" key="1">
    <source>
        <dbReference type="SAM" id="MobiDB-lite"/>
    </source>
</evidence>
<reference evidence="2" key="1">
    <citation type="submission" date="2020-07" db="EMBL/GenBank/DDBJ databases">
        <authorList>
            <person name="Nazaruddin N."/>
        </authorList>
    </citation>
    <scope>NUCLEOTIDE SEQUENCE</scope>
</reference>
<evidence type="ECO:0000313" key="2">
    <source>
        <dbReference type="EMBL" id="CAD1469777.1"/>
    </source>
</evidence>
<feature type="region of interest" description="Disordered" evidence="1">
    <location>
        <begin position="34"/>
        <end position="53"/>
    </location>
</feature>
<protein>
    <submittedName>
        <fullName evidence="2">Uncharacterized protein</fullName>
    </submittedName>
</protein>
<accession>A0A6V7GWW7</accession>
<evidence type="ECO:0000313" key="3">
    <source>
        <dbReference type="Proteomes" id="UP000752696"/>
    </source>
</evidence>
<dbReference type="AlphaFoldDB" id="A0A6V7GWW7"/>
<proteinExistence type="predicted"/>